<sequence>MDWTQNLEHSFSDFLNFEGMLGLASLGVSLFTYRQERNHHHEAREMELKHHKVMLDIDKKLHDEQMGLNKTALDMDKRRHEESVKLSEDLHQQSARLERSLHQVQLCAALEQHLQDITSDLVVAGKEADRDMWDQRNAQYQTLLLSATVMFAAGMALIVEGELPMDTNTGLIIGYAASVGMAFAFLFVSIILCIRIVVSMSAFMYSLTNHHQTVVTNLVLKAQDVMAELFALQGAEDTAPPERSPPPGPPGMPRFEYKENKEKKKNYKRLLHQLSVKRREINRYLAQQYLNKRLLNKTKYVKKNWAKTWANATWRSPAVGSIVGSNGESKRGAAVPTGMGKISRLGTRGSVPEVGARSKEHPLERQNTRGSLTRSNVRRSTESLRKRDTKEAKELKSSPSDLKTPTLGKNLSFRNNTLSRQDTGLTTTYHDNIPRMTEFEAFWHQNLKLSARLSTLCFYIGTTFLLIAIAFLIFARFTLTLNSRVGAITFISFVAASLLLGAIVACLPKPNVKQYDTDLEAPGFNFKASDGESSRNSKNEVPGHIHGA</sequence>
<keyword evidence="2" id="KW-0472">Membrane</keyword>
<feature type="compositionally biased region" description="Polar residues" evidence="1">
    <location>
        <begin position="397"/>
        <end position="413"/>
    </location>
</feature>
<feature type="compositionally biased region" description="Basic and acidic residues" evidence="1">
    <location>
        <begin position="379"/>
        <end position="396"/>
    </location>
</feature>
<feature type="region of interest" description="Disordered" evidence="1">
    <location>
        <begin position="325"/>
        <end position="413"/>
    </location>
</feature>
<evidence type="ECO:0000256" key="2">
    <source>
        <dbReference type="SAM" id="Phobius"/>
    </source>
</evidence>
<feature type="region of interest" description="Disordered" evidence="1">
    <location>
        <begin position="526"/>
        <end position="548"/>
    </location>
</feature>
<feature type="transmembrane region" description="Helical" evidence="2">
    <location>
        <begin position="171"/>
        <end position="198"/>
    </location>
</feature>
<keyword evidence="2" id="KW-1133">Transmembrane helix</keyword>
<keyword evidence="2" id="KW-0812">Transmembrane</keyword>
<protein>
    <submittedName>
        <fullName evidence="3">Uncharacterized protein</fullName>
    </submittedName>
</protein>
<gene>
    <name evidence="3" type="ORF">LAMO00422_LOCUS18832</name>
</gene>
<evidence type="ECO:0000256" key="1">
    <source>
        <dbReference type="SAM" id="MobiDB-lite"/>
    </source>
</evidence>
<feature type="region of interest" description="Disordered" evidence="1">
    <location>
        <begin position="236"/>
        <end position="256"/>
    </location>
</feature>
<feature type="transmembrane region" description="Helical" evidence="2">
    <location>
        <begin position="456"/>
        <end position="479"/>
    </location>
</feature>
<feature type="compositionally biased region" description="Basic and acidic residues" evidence="1">
    <location>
        <begin position="529"/>
        <end position="548"/>
    </location>
</feature>
<organism evidence="3">
    <name type="scientific">Amorphochlora amoebiformis</name>
    <dbReference type="NCBI Taxonomy" id="1561963"/>
    <lineage>
        <taxon>Eukaryota</taxon>
        <taxon>Sar</taxon>
        <taxon>Rhizaria</taxon>
        <taxon>Cercozoa</taxon>
        <taxon>Chlorarachniophyceae</taxon>
        <taxon>Amorphochlora</taxon>
    </lineage>
</organism>
<dbReference type="EMBL" id="HBEM01027641">
    <property type="protein sequence ID" value="CAD8459874.1"/>
    <property type="molecule type" value="Transcribed_RNA"/>
</dbReference>
<proteinExistence type="predicted"/>
<feature type="compositionally biased region" description="Basic and acidic residues" evidence="1">
    <location>
        <begin position="356"/>
        <end position="367"/>
    </location>
</feature>
<feature type="transmembrane region" description="Helical" evidence="2">
    <location>
        <begin position="140"/>
        <end position="159"/>
    </location>
</feature>
<feature type="transmembrane region" description="Helical" evidence="2">
    <location>
        <begin position="485"/>
        <end position="507"/>
    </location>
</feature>
<reference evidence="3" key="1">
    <citation type="submission" date="2021-01" db="EMBL/GenBank/DDBJ databases">
        <authorList>
            <person name="Corre E."/>
            <person name="Pelletier E."/>
            <person name="Niang G."/>
            <person name="Scheremetjew M."/>
            <person name="Finn R."/>
            <person name="Kale V."/>
            <person name="Holt S."/>
            <person name="Cochrane G."/>
            <person name="Meng A."/>
            <person name="Brown T."/>
            <person name="Cohen L."/>
        </authorList>
    </citation>
    <scope>NUCLEOTIDE SEQUENCE</scope>
    <source>
        <strain evidence="3">CCMP2058</strain>
    </source>
</reference>
<evidence type="ECO:0000313" key="3">
    <source>
        <dbReference type="EMBL" id="CAD8459874.1"/>
    </source>
</evidence>
<dbReference type="AlphaFoldDB" id="A0A7S0DMZ1"/>
<accession>A0A7S0DMZ1</accession>
<name>A0A7S0DMZ1_9EUKA</name>
<feature type="compositionally biased region" description="Pro residues" evidence="1">
    <location>
        <begin position="242"/>
        <end position="252"/>
    </location>
</feature>
<feature type="transmembrane region" description="Helical" evidence="2">
    <location>
        <begin position="14"/>
        <end position="33"/>
    </location>
</feature>